<accession>A0A430S7U4</accession>
<protein>
    <submittedName>
        <fullName evidence="2">Uncharacterized protein</fullName>
    </submittedName>
</protein>
<organism evidence="2 3">
    <name type="scientific">Thermus scotoductus</name>
    <dbReference type="NCBI Taxonomy" id="37636"/>
    <lineage>
        <taxon>Bacteria</taxon>
        <taxon>Thermotogati</taxon>
        <taxon>Deinococcota</taxon>
        <taxon>Deinococci</taxon>
        <taxon>Thermales</taxon>
        <taxon>Thermaceae</taxon>
        <taxon>Thermus</taxon>
    </lineage>
</organism>
<dbReference type="AlphaFoldDB" id="A0A430S7U4"/>
<sequence length="70" mass="7773">MSARFFHPAWFALVMEGSGLLYLLAPGLFLVLLAFYLPLLIRSLLAFLRLETLRPFGQQAPGQAPVGQRA</sequence>
<evidence type="ECO:0000313" key="2">
    <source>
        <dbReference type="EMBL" id="RTH31686.1"/>
    </source>
</evidence>
<feature type="transmembrane region" description="Helical" evidence="1">
    <location>
        <begin position="20"/>
        <end position="41"/>
    </location>
</feature>
<dbReference type="EMBL" id="PEMD01000240">
    <property type="protein sequence ID" value="RTH31686.1"/>
    <property type="molecule type" value="Genomic_DNA"/>
</dbReference>
<proteinExistence type="predicted"/>
<keyword evidence="1" id="KW-0812">Transmembrane</keyword>
<keyword evidence="1" id="KW-1133">Transmembrane helix</keyword>
<reference evidence="2 3" key="1">
    <citation type="journal article" date="2019" name="Extremophiles">
        <title>Biogeography of thermophiles and predominance of Thermus scotoductus in domestic water heaters.</title>
        <authorList>
            <person name="Wilpiszeski R.L."/>
            <person name="Zhang Z."/>
            <person name="House C.H."/>
        </authorList>
    </citation>
    <scope>NUCLEOTIDE SEQUENCE [LARGE SCALE GENOMIC DNA]</scope>
    <source>
        <strain evidence="2 3">20_S20</strain>
    </source>
</reference>
<keyword evidence="1" id="KW-0472">Membrane</keyword>
<name>A0A430S7U4_THESC</name>
<comment type="caution">
    <text evidence="2">The sequence shown here is derived from an EMBL/GenBank/DDBJ whole genome shotgun (WGS) entry which is preliminary data.</text>
</comment>
<evidence type="ECO:0000256" key="1">
    <source>
        <dbReference type="SAM" id="Phobius"/>
    </source>
</evidence>
<dbReference type="Proteomes" id="UP000286928">
    <property type="component" value="Unassembled WGS sequence"/>
</dbReference>
<dbReference type="RefSeq" id="WP_172958331.1">
    <property type="nucleotide sequence ID" value="NZ_PEMD01000240.1"/>
</dbReference>
<gene>
    <name evidence="2" type="ORF">CSW33_07360</name>
</gene>
<evidence type="ECO:0000313" key="3">
    <source>
        <dbReference type="Proteomes" id="UP000286928"/>
    </source>
</evidence>